<comment type="caution">
    <text evidence="2">The sequence shown here is derived from an EMBL/GenBank/DDBJ whole genome shotgun (WGS) entry which is preliminary data.</text>
</comment>
<sequence>MDFRIRQMEREFASEMRAYLAFSTDAISSLPTSNHAIRATLLTIYHCVLEREDCFIGSTYCEEADVGVREGQANGGREDSGGVALPSIAAGHASENQRVVEGDVEDGMESVSPSLSNRLTIICERQLSLSDSSLCQEVFIAGYIPVSHGEGHMHDEGQHKCPYGERERGASSHTEQRNDSRWGRCSTRRTPIDASREFVSICTGAGFPTAAQTVRTSVKAASKNMAKGQDWYQAQGDAAWFLSVCRCRCVVRSPSRPGRDYRVVLARFHNVIAKYYLDRVRIPSEARAFLQRALSLAFRCNSDVAQVRALSGLASMACCGGRYSESRCLGSEVHTISLPTEDINGRELGFESKQSGRRMGVEGGEFENMMLNTEADVYQLQSEYLEAWRLHELILSQTSVAQSPVTHARTLDIATTTFRHAQHLRGVNACNVYRADFMLREGEASRARAEYVRLWDSLRGEDDELAGCCLAKLADPARSVHGDAESARWAAVFLAFTLHAPTRNQLVLHQALRCFADVLGRQGEYDVSLSVFEIALEGFTMMDVY</sequence>
<evidence type="ECO:0000313" key="3">
    <source>
        <dbReference type="Proteomes" id="UP001362999"/>
    </source>
</evidence>
<accession>A0AAV9ZZ47</accession>
<keyword evidence="3" id="KW-1185">Reference proteome</keyword>
<dbReference type="Proteomes" id="UP001362999">
    <property type="component" value="Unassembled WGS sequence"/>
</dbReference>
<name>A0AAV9ZZ47_9AGAR</name>
<gene>
    <name evidence="2" type="ORF">R3P38DRAFT_3222231</name>
</gene>
<evidence type="ECO:0000256" key="1">
    <source>
        <dbReference type="SAM" id="MobiDB-lite"/>
    </source>
</evidence>
<feature type="compositionally biased region" description="Basic and acidic residues" evidence="1">
    <location>
        <begin position="151"/>
        <end position="182"/>
    </location>
</feature>
<dbReference type="AlphaFoldDB" id="A0AAV9ZZ47"/>
<organism evidence="2 3">
    <name type="scientific">Favolaschia claudopus</name>
    <dbReference type="NCBI Taxonomy" id="2862362"/>
    <lineage>
        <taxon>Eukaryota</taxon>
        <taxon>Fungi</taxon>
        <taxon>Dikarya</taxon>
        <taxon>Basidiomycota</taxon>
        <taxon>Agaricomycotina</taxon>
        <taxon>Agaricomycetes</taxon>
        <taxon>Agaricomycetidae</taxon>
        <taxon>Agaricales</taxon>
        <taxon>Marasmiineae</taxon>
        <taxon>Mycenaceae</taxon>
        <taxon>Favolaschia</taxon>
    </lineage>
</organism>
<dbReference type="EMBL" id="JAWWNJ010000097">
    <property type="protein sequence ID" value="KAK6996534.1"/>
    <property type="molecule type" value="Genomic_DNA"/>
</dbReference>
<reference evidence="2 3" key="1">
    <citation type="journal article" date="2024" name="J Genomics">
        <title>Draft genome sequencing and assembly of Favolaschia claudopus CIRM-BRFM 2984 isolated from oak limbs.</title>
        <authorList>
            <person name="Navarro D."/>
            <person name="Drula E."/>
            <person name="Chaduli D."/>
            <person name="Cazenave R."/>
            <person name="Ahrendt S."/>
            <person name="Wang J."/>
            <person name="Lipzen A."/>
            <person name="Daum C."/>
            <person name="Barry K."/>
            <person name="Grigoriev I.V."/>
            <person name="Favel A."/>
            <person name="Rosso M.N."/>
            <person name="Martin F."/>
        </authorList>
    </citation>
    <scope>NUCLEOTIDE SEQUENCE [LARGE SCALE GENOMIC DNA]</scope>
    <source>
        <strain evidence="2 3">CIRM-BRFM 2984</strain>
    </source>
</reference>
<protein>
    <submittedName>
        <fullName evidence="2">Uncharacterized protein</fullName>
    </submittedName>
</protein>
<evidence type="ECO:0000313" key="2">
    <source>
        <dbReference type="EMBL" id="KAK6996534.1"/>
    </source>
</evidence>
<feature type="region of interest" description="Disordered" evidence="1">
    <location>
        <begin position="151"/>
        <end position="185"/>
    </location>
</feature>
<proteinExistence type="predicted"/>